<dbReference type="InterPro" id="IPR017782">
    <property type="entry name" value="Hydroxyacylglutathione_Hdrlase"/>
</dbReference>
<dbReference type="InterPro" id="IPR036866">
    <property type="entry name" value="RibonucZ/Hydroxyglut_hydro"/>
</dbReference>
<dbReference type="PANTHER" id="PTHR43705:SF1">
    <property type="entry name" value="HYDROXYACYLGLUTATHIONE HYDROLASE GLOB"/>
    <property type="match status" value="1"/>
</dbReference>
<dbReference type="EMBL" id="LNYX01000006">
    <property type="protein sequence ID" value="KTD65472.1"/>
    <property type="molecule type" value="Genomic_DNA"/>
</dbReference>
<sequence>MNIEPVSAFSDNYIWMLIDEKNHTAICVDPGDASPVLRFLQHHGLDLNAIMLTHHHFDHTGGVGDLHSRFPDAAIYGPNDTRISHVTHILHPDDLILLDSLQFKVLGTPGHTSTHISLYEENHGLLFCGDTLFSAGCGRVFDGTMKELHDSLHRLKSLPDQTKIYCAHEYTRQNLRFAATVEPQNQDVQQYLSRLSDSSKTCTLPSTIAREKTINPFFRTHSEEVQDYVRAKGGSTKDSLAIFTTIREGKDHFS</sequence>
<dbReference type="InterPro" id="IPR032282">
    <property type="entry name" value="HAGH_C"/>
</dbReference>
<dbReference type="Proteomes" id="UP000054877">
    <property type="component" value="Unassembled WGS sequence"/>
</dbReference>
<feature type="binding site" evidence="7">
    <location>
        <position position="59"/>
    </location>
    <ligand>
        <name>Zn(2+)</name>
        <dbReference type="ChEBI" id="CHEBI:29105"/>
        <label>2</label>
    </ligand>
</feature>
<organism evidence="9 10">
    <name type="scientific">Legionella spiritensis</name>
    <dbReference type="NCBI Taxonomy" id="452"/>
    <lineage>
        <taxon>Bacteria</taxon>
        <taxon>Pseudomonadati</taxon>
        <taxon>Pseudomonadota</taxon>
        <taxon>Gammaproteobacteria</taxon>
        <taxon>Legionellales</taxon>
        <taxon>Legionellaceae</taxon>
        <taxon>Legionella</taxon>
    </lineage>
</organism>
<dbReference type="HAMAP" id="MF_01374">
    <property type="entry name" value="Glyoxalase_2"/>
    <property type="match status" value="1"/>
</dbReference>
<feature type="binding site" evidence="7">
    <location>
        <position position="168"/>
    </location>
    <ligand>
        <name>Zn(2+)</name>
        <dbReference type="ChEBI" id="CHEBI:29105"/>
        <label>2</label>
    </ligand>
</feature>
<comment type="function">
    <text evidence="7">Thiolesterase that catalyzes the hydrolysis of S-D-lactoyl-glutathione to form glutathione and D-lactic acid.</text>
</comment>
<dbReference type="SUPFAM" id="SSF56281">
    <property type="entry name" value="Metallo-hydrolase/oxidoreductase"/>
    <property type="match status" value="1"/>
</dbReference>
<dbReference type="PATRIC" id="fig|452.5.peg.602"/>
<gene>
    <name evidence="7 9" type="primary">gloB</name>
    <name evidence="9" type="ORF">Lspi_0546</name>
</gene>
<feature type="binding site" evidence="7">
    <location>
        <position position="54"/>
    </location>
    <ligand>
        <name>Zn(2+)</name>
        <dbReference type="ChEBI" id="CHEBI:29105"/>
        <label>1</label>
    </ligand>
</feature>
<dbReference type="NCBIfam" id="TIGR03413">
    <property type="entry name" value="GSH_gloB"/>
    <property type="match status" value="1"/>
</dbReference>
<evidence type="ECO:0000256" key="5">
    <source>
        <dbReference type="ARBA" id="ARBA00022801"/>
    </source>
</evidence>
<dbReference type="InterPro" id="IPR050110">
    <property type="entry name" value="Glyoxalase_II_hydrolase"/>
</dbReference>
<evidence type="ECO:0000313" key="10">
    <source>
        <dbReference type="Proteomes" id="UP000054877"/>
    </source>
</evidence>
<proteinExistence type="inferred from homology"/>
<dbReference type="PIRSF" id="PIRSF005457">
    <property type="entry name" value="Glx"/>
    <property type="match status" value="1"/>
</dbReference>
<evidence type="ECO:0000256" key="7">
    <source>
        <dbReference type="HAMAP-Rule" id="MF_01374"/>
    </source>
</evidence>
<reference evidence="9 10" key="1">
    <citation type="submission" date="2015-11" db="EMBL/GenBank/DDBJ databases">
        <title>Genomic analysis of 38 Legionella species identifies large and diverse effector repertoires.</title>
        <authorList>
            <person name="Burstein D."/>
            <person name="Amaro F."/>
            <person name="Zusman T."/>
            <person name="Lifshitz Z."/>
            <person name="Cohen O."/>
            <person name="Gilbert J.A."/>
            <person name="Pupko T."/>
            <person name="Shuman H.A."/>
            <person name="Segal G."/>
        </authorList>
    </citation>
    <scope>NUCLEOTIDE SEQUENCE [LARGE SCALE GENOMIC DNA]</scope>
    <source>
        <strain evidence="9 10">Mt.St.Helens-9</strain>
    </source>
</reference>
<feature type="binding site" evidence="7">
    <location>
        <position position="130"/>
    </location>
    <ligand>
        <name>Zn(2+)</name>
        <dbReference type="ChEBI" id="CHEBI:29105"/>
        <label>1</label>
    </ligand>
</feature>
<feature type="binding site" evidence="7">
    <location>
        <position position="56"/>
    </location>
    <ligand>
        <name>Zn(2+)</name>
        <dbReference type="ChEBI" id="CHEBI:29105"/>
        <label>1</label>
    </ligand>
</feature>
<comment type="caution">
    <text evidence="9">The sequence shown here is derived from an EMBL/GenBank/DDBJ whole genome shotgun (WGS) entry which is preliminary data.</text>
</comment>
<accession>A0A0W0Z8L7</accession>
<dbReference type="Pfam" id="PF16123">
    <property type="entry name" value="HAGH_C"/>
    <property type="match status" value="1"/>
</dbReference>
<keyword evidence="4 7" id="KW-0479">Metal-binding</keyword>
<dbReference type="GO" id="GO:0046872">
    <property type="term" value="F:metal ion binding"/>
    <property type="evidence" value="ECO:0007669"/>
    <property type="project" value="UniProtKB-KW"/>
</dbReference>
<comment type="catalytic activity">
    <reaction evidence="1 7">
        <text>an S-(2-hydroxyacyl)glutathione + H2O = a 2-hydroxy carboxylate + glutathione + H(+)</text>
        <dbReference type="Rhea" id="RHEA:21864"/>
        <dbReference type="ChEBI" id="CHEBI:15377"/>
        <dbReference type="ChEBI" id="CHEBI:15378"/>
        <dbReference type="ChEBI" id="CHEBI:57925"/>
        <dbReference type="ChEBI" id="CHEBI:58896"/>
        <dbReference type="ChEBI" id="CHEBI:71261"/>
        <dbReference type="EC" id="3.1.2.6"/>
    </reaction>
</comment>
<dbReference type="InterPro" id="IPR001279">
    <property type="entry name" value="Metallo-B-lactamas"/>
</dbReference>
<protein>
    <recommendedName>
        <fullName evidence="7">Hydroxyacylglutathione hydrolase</fullName>
        <ecNumber evidence="7">3.1.2.6</ecNumber>
    </recommendedName>
    <alternativeName>
        <fullName evidence="7">Glyoxalase II</fullName>
        <shortName evidence="7">Glx II</shortName>
    </alternativeName>
</protein>
<evidence type="ECO:0000259" key="8">
    <source>
        <dbReference type="SMART" id="SM00849"/>
    </source>
</evidence>
<evidence type="ECO:0000256" key="3">
    <source>
        <dbReference type="ARBA" id="ARBA00006759"/>
    </source>
</evidence>
<dbReference type="SMART" id="SM00849">
    <property type="entry name" value="Lactamase_B"/>
    <property type="match status" value="1"/>
</dbReference>
<dbReference type="Pfam" id="PF00753">
    <property type="entry name" value="Lactamase_B"/>
    <property type="match status" value="1"/>
</dbReference>
<evidence type="ECO:0000256" key="1">
    <source>
        <dbReference type="ARBA" id="ARBA00001623"/>
    </source>
</evidence>
<dbReference type="PANTHER" id="PTHR43705">
    <property type="entry name" value="HYDROXYACYLGLUTATHIONE HYDROLASE"/>
    <property type="match status" value="1"/>
</dbReference>
<comment type="similarity">
    <text evidence="3 7">Belongs to the metallo-beta-lactamase superfamily. Glyoxalase II family.</text>
</comment>
<comment type="cofactor">
    <cofactor evidence="7">
        <name>Zn(2+)</name>
        <dbReference type="ChEBI" id="CHEBI:29105"/>
    </cofactor>
    <text evidence="7">Binds 2 Zn(2+) ions per subunit.</text>
</comment>
<evidence type="ECO:0000256" key="4">
    <source>
        <dbReference type="ARBA" id="ARBA00022723"/>
    </source>
</evidence>
<dbReference type="EC" id="3.1.2.6" evidence="7"/>
<dbReference type="GO" id="GO:0019243">
    <property type="term" value="P:methylglyoxal catabolic process to D-lactate via S-lactoyl-glutathione"/>
    <property type="evidence" value="ECO:0007669"/>
    <property type="project" value="UniProtKB-UniRule"/>
</dbReference>
<evidence type="ECO:0000256" key="2">
    <source>
        <dbReference type="ARBA" id="ARBA00004963"/>
    </source>
</evidence>
<dbReference type="RefSeq" id="WP_058482495.1">
    <property type="nucleotide sequence ID" value="NZ_CAAAII010000013.1"/>
</dbReference>
<keyword evidence="10" id="KW-1185">Reference proteome</keyword>
<feature type="binding site" evidence="7">
    <location>
        <position position="58"/>
    </location>
    <ligand>
        <name>Zn(2+)</name>
        <dbReference type="ChEBI" id="CHEBI:29105"/>
        <label>2</label>
    </ligand>
</feature>
<name>A0A0W0Z8L7_LEGSP</name>
<dbReference type="GO" id="GO:0004416">
    <property type="term" value="F:hydroxyacylglutathione hydrolase activity"/>
    <property type="evidence" value="ECO:0007669"/>
    <property type="project" value="UniProtKB-UniRule"/>
</dbReference>
<dbReference type="CDD" id="cd07723">
    <property type="entry name" value="hydroxyacylglutathione_hydrolase_MBL-fold"/>
    <property type="match status" value="1"/>
</dbReference>
<feature type="binding site" evidence="7">
    <location>
        <position position="111"/>
    </location>
    <ligand>
        <name>Zn(2+)</name>
        <dbReference type="ChEBI" id="CHEBI:29105"/>
        <label>1</label>
    </ligand>
</feature>
<keyword evidence="6 7" id="KW-0862">Zinc</keyword>
<dbReference type="OrthoDB" id="9802248at2"/>
<evidence type="ECO:0000313" key="9">
    <source>
        <dbReference type="EMBL" id="KTD65472.1"/>
    </source>
</evidence>
<feature type="domain" description="Metallo-beta-lactamase" evidence="8">
    <location>
        <begin position="11"/>
        <end position="168"/>
    </location>
</feature>
<feature type="binding site" evidence="7">
    <location>
        <position position="130"/>
    </location>
    <ligand>
        <name>Zn(2+)</name>
        <dbReference type="ChEBI" id="CHEBI:29105"/>
        <label>2</label>
    </ligand>
</feature>
<keyword evidence="5 7" id="KW-0378">Hydrolase</keyword>
<dbReference type="STRING" id="452.Lspi_0546"/>
<dbReference type="AlphaFoldDB" id="A0A0W0Z8L7"/>
<evidence type="ECO:0000256" key="6">
    <source>
        <dbReference type="ARBA" id="ARBA00022833"/>
    </source>
</evidence>
<dbReference type="InterPro" id="IPR035680">
    <property type="entry name" value="Clx_II_MBL"/>
</dbReference>
<dbReference type="UniPathway" id="UPA00619">
    <property type="reaction ID" value="UER00676"/>
</dbReference>
<comment type="subunit">
    <text evidence="7">Monomer.</text>
</comment>
<dbReference type="Gene3D" id="3.60.15.10">
    <property type="entry name" value="Ribonuclease Z/Hydroxyacylglutathione hydrolase-like"/>
    <property type="match status" value="1"/>
</dbReference>
<comment type="pathway">
    <text evidence="2 7">Secondary metabolite metabolism; methylglyoxal degradation; (R)-lactate from methylglyoxal: step 2/2.</text>
</comment>